<dbReference type="STRING" id="862515.HMPREF0658_2228"/>
<gene>
    <name evidence="1" type="ORF">HMPREF0658_2228</name>
</gene>
<evidence type="ECO:0000313" key="1">
    <source>
        <dbReference type="EMBL" id="EFM00957.1"/>
    </source>
</evidence>
<dbReference type="HOGENOM" id="CLU_2480747_0_0_10"/>
<accession>E0NVM3</accession>
<dbReference type="EMBL" id="AEEI01000061">
    <property type="protein sequence ID" value="EFM00957.1"/>
    <property type="molecule type" value="Genomic_DNA"/>
</dbReference>
<evidence type="ECO:0000313" key="2">
    <source>
        <dbReference type="Proteomes" id="UP000004394"/>
    </source>
</evidence>
<dbReference type="BioCyc" id="PMAR862515-HMP:GMOO-2261-MONOMER"/>
<keyword evidence="2" id="KW-1185">Reference proteome</keyword>
<protein>
    <submittedName>
        <fullName evidence="1">Uncharacterized protein</fullName>
    </submittedName>
</protein>
<organism evidence="1 2">
    <name type="scientific">Hoylesella marshii DSM 16973 = JCM 13450</name>
    <dbReference type="NCBI Taxonomy" id="862515"/>
    <lineage>
        <taxon>Bacteria</taxon>
        <taxon>Pseudomonadati</taxon>
        <taxon>Bacteroidota</taxon>
        <taxon>Bacteroidia</taxon>
        <taxon>Bacteroidales</taxon>
        <taxon>Prevotellaceae</taxon>
        <taxon>Hoylesella</taxon>
    </lineage>
</organism>
<comment type="caution">
    <text evidence="1">The sequence shown here is derived from an EMBL/GenBank/DDBJ whole genome shotgun (WGS) entry which is preliminary data.</text>
</comment>
<proteinExistence type="predicted"/>
<reference evidence="1" key="1">
    <citation type="submission" date="2010-07" db="EMBL/GenBank/DDBJ databases">
        <authorList>
            <person name="Muzny D."/>
            <person name="Qin X."/>
            <person name="Deng J."/>
            <person name="Jiang H."/>
            <person name="Liu Y."/>
            <person name="Qu J."/>
            <person name="Song X.-Z."/>
            <person name="Zhang L."/>
            <person name="Thornton R."/>
            <person name="Coyle M."/>
            <person name="Francisco L."/>
            <person name="Jackson L."/>
            <person name="Javaid M."/>
            <person name="Korchina V."/>
            <person name="Kovar C."/>
            <person name="Mata R."/>
            <person name="Mathew T."/>
            <person name="Ngo R."/>
            <person name="Nguyen L."/>
            <person name="Nguyen N."/>
            <person name="Okwuonu G."/>
            <person name="Ongeri F."/>
            <person name="Pham C."/>
            <person name="Simmons D."/>
            <person name="Wilczek-Boney K."/>
            <person name="Hale W."/>
            <person name="Jakkamsetti A."/>
            <person name="Pham P."/>
            <person name="Ruth R."/>
            <person name="San Lucas F."/>
            <person name="Warren J."/>
            <person name="Zhang J."/>
            <person name="Zhao Z."/>
            <person name="Zhou C."/>
            <person name="Zhu D."/>
            <person name="Lee S."/>
            <person name="Bess C."/>
            <person name="Blankenburg K."/>
            <person name="Forbes L."/>
            <person name="Fu Q."/>
            <person name="Gubbala S."/>
            <person name="Hirani K."/>
            <person name="Jayaseelan J.C."/>
            <person name="Lara F."/>
            <person name="Munidasa M."/>
            <person name="Palculict T."/>
            <person name="Patil S."/>
            <person name="Pu L.-L."/>
            <person name="Saada N."/>
            <person name="Tang L."/>
            <person name="Weissenberger G."/>
            <person name="Zhu Y."/>
            <person name="Hemphill L."/>
            <person name="Shang Y."/>
            <person name="Youmans B."/>
            <person name="Ayvaz T."/>
            <person name="Ross M."/>
            <person name="Santibanez J."/>
            <person name="Aqrawi P."/>
            <person name="Gross S."/>
            <person name="Joshi V."/>
            <person name="Fowler G."/>
            <person name="Nazareth L."/>
            <person name="Reid J."/>
            <person name="Worley K."/>
            <person name="Petrosino J."/>
            <person name="Highlander S."/>
            <person name="Gibbs R."/>
        </authorList>
    </citation>
    <scope>NUCLEOTIDE SEQUENCE [LARGE SCALE GENOMIC DNA]</scope>
    <source>
        <strain evidence="1">DSM 16973</strain>
    </source>
</reference>
<name>E0NVM3_9BACT</name>
<dbReference type="AlphaFoldDB" id="E0NVM3"/>
<dbReference type="Proteomes" id="UP000004394">
    <property type="component" value="Unassembled WGS sequence"/>
</dbReference>
<sequence>MNISRRQSTDKERYIRKEWQKAKVEFIVPLHSIVEALINQCKEEQPMNKERQMVKEKGNGLVFHCNCSRRVMNVKLSIVSRACGIRE</sequence>
<dbReference type="eggNOG" id="COG4974">
    <property type="taxonomic scope" value="Bacteria"/>
</dbReference>